<feature type="transmembrane region" description="Helical" evidence="1">
    <location>
        <begin position="236"/>
        <end position="254"/>
    </location>
</feature>
<dbReference type="EMBL" id="JBBEGN010000001">
    <property type="protein sequence ID" value="MEJ2866228.1"/>
    <property type="molecule type" value="Genomic_DNA"/>
</dbReference>
<sequence>MTNSMREAFRLVALSALPTCALVALGLRLGGTVSMGAAVLVACLPVTVVLLRRIGGRETAVILASAAAFASSWGAVSVGDLQVADGLWAAALLAAAAYVGRHGTRWRLPWWIVALAVTIGVVACVHELMPVSSSYLSARDVLVTAEVEYGGAESRSTSSLLTAGKWLVAVLGLPLIVTMAQSFQPRAVLRIAVAWAAGVAVSALVAVADAGGLTGISASLLPVTNLGGRQAGLASGVNNLAISAAMATPVFLWIGARPGRLVRVLGAVGLSASGAGIYVSGSRGGAVGFAFAIALYLLVVTGAGARLRVAVASVVLGVVALAFLLGGVGVVDLLDLVRDPYTAAASNAERAVVTSQALADVAYSPAFGVGYGVITQGFNLLLQVAAAGGILVVLAFVLVQVNVIASIRVVGTVRSEPVRTLSWTLWCSHVVWLFLGLFENQITDRYLYVPLACLAAVLTTSVPDSAEADRTVVPVQPESRAERAALT</sequence>
<gene>
    <name evidence="2" type="ORF">WCD74_00535</name>
</gene>
<feature type="transmembrane region" description="Helical" evidence="1">
    <location>
        <begin position="163"/>
        <end position="180"/>
    </location>
</feature>
<dbReference type="Proteomes" id="UP001385809">
    <property type="component" value="Unassembled WGS sequence"/>
</dbReference>
<proteinExistence type="predicted"/>
<keyword evidence="3" id="KW-1185">Reference proteome</keyword>
<keyword evidence="1" id="KW-0472">Membrane</keyword>
<dbReference type="GO" id="GO:0016874">
    <property type="term" value="F:ligase activity"/>
    <property type="evidence" value="ECO:0007669"/>
    <property type="project" value="UniProtKB-KW"/>
</dbReference>
<evidence type="ECO:0000256" key="1">
    <source>
        <dbReference type="SAM" id="Phobius"/>
    </source>
</evidence>
<keyword evidence="1" id="KW-0812">Transmembrane</keyword>
<name>A0ABU8MID9_9PSEU</name>
<organism evidence="2 3">
    <name type="scientific">Actinomycetospora aurantiaca</name>
    <dbReference type="NCBI Taxonomy" id="3129233"/>
    <lineage>
        <taxon>Bacteria</taxon>
        <taxon>Bacillati</taxon>
        <taxon>Actinomycetota</taxon>
        <taxon>Actinomycetes</taxon>
        <taxon>Pseudonocardiales</taxon>
        <taxon>Pseudonocardiaceae</taxon>
        <taxon>Actinomycetospora</taxon>
    </lineage>
</organism>
<evidence type="ECO:0000313" key="2">
    <source>
        <dbReference type="EMBL" id="MEJ2866228.1"/>
    </source>
</evidence>
<protein>
    <submittedName>
        <fullName evidence="2">O-antigen ligase family protein</fullName>
    </submittedName>
</protein>
<keyword evidence="1" id="KW-1133">Transmembrane helix</keyword>
<feature type="transmembrane region" description="Helical" evidence="1">
    <location>
        <begin position="59"/>
        <end position="76"/>
    </location>
</feature>
<feature type="transmembrane region" description="Helical" evidence="1">
    <location>
        <begin position="192"/>
        <end position="216"/>
    </location>
</feature>
<reference evidence="2 3" key="1">
    <citation type="submission" date="2024-03" db="EMBL/GenBank/DDBJ databases">
        <title>Actinomycetospora sp. OC33-EN08, a novel actinomycete isolated from wild orchid (Aerides multiflora).</title>
        <authorList>
            <person name="Suriyachadkun C."/>
        </authorList>
    </citation>
    <scope>NUCLEOTIDE SEQUENCE [LARGE SCALE GENOMIC DNA]</scope>
    <source>
        <strain evidence="2 3">OC33-EN08</strain>
    </source>
</reference>
<feature type="transmembrane region" description="Helical" evidence="1">
    <location>
        <begin position="261"/>
        <end position="279"/>
    </location>
</feature>
<keyword evidence="2" id="KW-0436">Ligase</keyword>
<evidence type="ECO:0000313" key="3">
    <source>
        <dbReference type="Proteomes" id="UP001385809"/>
    </source>
</evidence>
<feature type="transmembrane region" description="Helical" evidence="1">
    <location>
        <begin position="82"/>
        <end position="101"/>
    </location>
</feature>
<feature type="transmembrane region" description="Helical" evidence="1">
    <location>
        <begin position="380"/>
        <end position="399"/>
    </location>
</feature>
<dbReference type="RefSeq" id="WP_337692855.1">
    <property type="nucleotide sequence ID" value="NZ_JBBEGN010000001.1"/>
</dbReference>
<feature type="transmembrane region" description="Helical" evidence="1">
    <location>
        <begin position="285"/>
        <end position="303"/>
    </location>
</feature>
<feature type="transmembrane region" description="Helical" evidence="1">
    <location>
        <begin position="310"/>
        <end position="331"/>
    </location>
</feature>
<accession>A0ABU8MID9</accession>
<feature type="transmembrane region" description="Helical" evidence="1">
    <location>
        <begin position="36"/>
        <end position="52"/>
    </location>
</feature>
<comment type="caution">
    <text evidence="2">The sequence shown here is derived from an EMBL/GenBank/DDBJ whole genome shotgun (WGS) entry which is preliminary data.</text>
</comment>
<feature type="transmembrane region" description="Helical" evidence="1">
    <location>
        <begin position="108"/>
        <end position="129"/>
    </location>
</feature>